<feature type="region of interest" description="Disordered" evidence="1">
    <location>
        <begin position="835"/>
        <end position="860"/>
    </location>
</feature>
<feature type="compositionally biased region" description="Polar residues" evidence="1">
    <location>
        <begin position="1580"/>
        <end position="1594"/>
    </location>
</feature>
<proteinExistence type="predicted"/>
<feature type="compositionally biased region" description="Polar residues" evidence="1">
    <location>
        <begin position="1556"/>
        <end position="1573"/>
    </location>
</feature>
<evidence type="ECO:0000256" key="1">
    <source>
        <dbReference type="SAM" id="MobiDB-lite"/>
    </source>
</evidence>
<dbReference type="InParanoid" id="A0A423XDT1"/>
<feature type="compositionally biased region" description="Low complexity" evidence="1">
    <location>
        <begin position="1602"/>
        <end position="1620"/>
    </location>
</feature>
<feature type="region of interest" description="Disordered" evidence="1">
    <location>
        <begin position="1355"/>
        <end position="1643"/>
    </location>
</feature>
<feature type="compositionally biased region" description="Basic and acidic residues" evidence="1">
    <location>
        <begin position="1495"/>
        <end position="1505"/>
    </location>
</feature>
<reference evidence="2 3" key="1">
    <citation type="submission" date="2015-09" db="EMBL/GenBank/DDBJ databases">
        <title>Host preference determinants of Valsa canker pathogens revealed by comparative genomics.</title>
        <authorList>
            <person name="Yin Z."/>
            <person name="Huang L."/>
        </authorList>
    </citation>
    <scope>NUCLEOTIDE SEQUENCE [LARGE SCALE GENOMIC DNA]</scope>
    <source>
        <strain evidence="2 3">SXYLt</strain>
    </source>
</reference>
<evidence type="ECO:0000313" key="3">
    <source>
        <dbReference type="Proteomes" id="UP000285146"/>
    </source>
</evidence>
<feature type="region of interest" description="Disordered" evidence="1">
    <location>
        <begin position="234"/>
        <end position="263"/>
    </location>
</feature>
<gene>
    <name evidence="2" type="ORF">VPNG_04304</name>
</gene>
<dbReference type="EMBL" id="LKEB01000015">
    <property type="protein sequence ID" value="ROW14263.1"/>
    <property type="molecule type" value="Genomic_DNA"/>
</dbReference>
<feature type="compositionally biased region" description="Low complexity" evidence="1">
    <location>
        <begin position="1403"/>
        <end position="1427"/>
    </location>
</feature>
<evidence type="ECO:0000313" key="2">
    <source>
        <dbReference type="EMBL" id="ROW14263.1"/>
    </source>
</evidence>
<feature type="compositionally biased region" description="Polar residues" evidence="1">
    <location>
        <begin position="1383"/>
        <end position="1397"/>
    </location>
</feature>
<protein>
    <submittedName>
        <fullName evidence="2">Uncharacterized protein</fullName>
    </submittedName>
</protein>
<dbReference type="STRING" id="1230097.A0A423XDT1"/>
<sequence length="1643" mass="184977">MNFLWRWRGNSVPTPLQEPTNVEARDRPASQAAGNQGAGLRVTLTDEEKWQTSMARWRPGIKPTDSDFIDKKDDFEQDIAAASGLSIDDVLRKHFSRYEIRKLNSYADKKRETHLYAIQREDANTYKNLLETEAWRTEGERTSLSTKLTMAYFGLPVEPMTMGDLFPGLKPGFLDDVDDQDAASEPDGIFVPEDKRPLRFLNHYDKRGWGKDNSHMMPNQTFEGYYRLPWVLPRTDQPQHDRSGHGPAHVHDHSHDHHDAPGHLRPWDQYVPGLRGGGMVSDDESSLMGDDVEDDISIVSDTSMEDDAQCAISSNHDQGLSLRGGAGRREKGEVASLYGFLGRQLFEVNKVQSFFAAIDLLLALEDRRDSEGGGIPLTVAFLVTESGKNERSGVCRQIVRGQIGQSPQLEQALYDEVLRVRSNIMGTLTDNVSKVVLFVCYKYQDRRFREGKRREVAFQPDLQVDDCIRFSSPSRQDKPREESPAAYLWMPPNVWGGTSSHLYEEWFRAVLHASSRYYDDPDDSLGRSKAQRLRPFLVTIGVFHFHSQTPLPREAWGWLVEQFDSGTRQISIVREEPGAFSTYSVPGFALQLSGPRQDNVIDLAWRSIPQDDRATVIRIDINPWDAPFQPRNPEEVSFTVLGGEIHREGELYQEESHRLAGLLRQRRALIVQPRWEWYRVHIVHDGTELATVRLYLEAGITHHWHRALRLIRDEFEKAKLWRDNCVVRIDQGNPLMYARVEPPKSESDTTLEYQLRNRTSWEFQPEESHEMIDLWQKFEHLVSFKDLEVSLVPKADHDGKVGVGNPLGLRTMDPERFMWGYNPPRFVKLEEPAVRGSANATTQHDPIHPLGNETQHEQETRATGFETLAIERGVLNDIGSAEVPFKRDLLPGRQPLDLAQRSKAFREWSYGSPLSVNMKNQHPEIPINAPPIELLLKQGGPDGLASTSLPVMSTQILTPTEQRRLQESYFQMRSIALNRGQLCPHKGCRAYFPVGPDNMDKFHAHLEQKHVGTHCPFCPETLFAHWPPKQKQRHFVDNHSEYFTRKGDILKEARLAEDIEDRGLVHRREEQYDFCPRCGRNHNILNSKADRTQHDNVCFPGNTIRDANTKYCIFCGKPEFTGSGAPNDPWVAHDCQLRVGAGATPASDAFCKNCSLPCSRLGISYARRHLLNCKPPDTGRDNWCPWCGIDLKSGPLRQRLQHLKDCMLKPLTGENPVCTETGTVKESPRDNAELLRQSLFKATLAEGHDRVVIPDVCPLRGCSEDLTLLNSHGLYTHFIVNHAEGTNAMTHCPFCEVDFVTRRWTIRAEKEAHLQDHIDRHYERIIADETISKSDDWESQEVRDAFIRRARKIPNSAKRKAEVQRVTGALNEKRPRLTREDQTSQAAGQESGTSSPGAGSREQQQQQQQQRPQTQPPRRNRPQAQPVVVPPVTPTNAPVPSVQKTPASSATRGPRKGGPTTGGHDDDDELRLSPQPSSSGRRRPRVSGVVPENDTLYRPDRRGSDGVDDDYQEGLVPEPNPDLEITMKAKTAGSTQKGQTRKAGAKVQDKKRPAGQGTTSSQPSPAAGSTQGKGQKRPSAATSTPSKKQRTTGAEASEPKTPAGQARSSASPGSSALGSSSRRRTRLTGAPVTSKIVGRASKS</sequence>
<feature type="compositionally biased region" description="Basic and acidic residues" evidence="1">
    <location>
        <begin position="1371"/>
        <end position="1382"/>
    </location>
</feature>
<keyword evidence="3" id="KW-1185">Reference proteome</keyword>
<name>A0A423XDT1_9PEZI</name>
<organism evidence="2 3">
    <name type="scientific">Cytospora leucostoma</name>
    <dbReference type="NCBI Taxonomy" id="1230097"/>
    <lineage>
        <taxon>Eukaryota</taxon>
        <taxon>Fungi</taxon>
        <taxon>Dikarya</taxon>
        <taxon>Ascomycota</taxon>
        <taxon>Pezizomycotina</taxon>
        <taxon>Sordariomycetes</taxon>
        <taxon>Sordariomycetidae</taxon>
        <taxon>Diaporthales</taxon>
        <taxon>Cytosporaceae</taxon>
        <taxon>Cytospora</taxon>
    </lineage>
</organism>
<dbReference type="OrthoDB" id="4850289at2759"/>
<feature type="compositionally biased region" description="Basic and acidic residues" evidence="1">
    <location>
        <begin position="237"/>
        <end position="263"/>
    </location>
</feature>
<feature type="region of interest" description="Disordered" evidence="1">
    <location>
        <begin position="14"/>
        <end position="40"/>
    </location>
</feature>
<comment type="caution">
    <text evidence="2">The sequence shown here is derived from an EMBL/GenBank/DDBJ whole genome shotgun (WGS) entry which is preliminary data.</text>
</comment>
<accession>A0A423XDT1</accession>
<dbReference type="Proteomes" id="UP000285146">
    <property type="component" value="Unassembled WGS sequence"/>
</dbReference>